<dbReference type="PANTHER" id="PTHR13696">
    <property type="entry name" value="P-LOOP CONTAINING NUCLEOSIDE TRIPHOSPHATE HYDROLASE"/>
    <property type="match status" value="1"/>
</dbReference>
<evidence type="ECO:0000313" key="2">
    <source>
        <dbReference type="EMBL" id="PZN85067.1"/>
    </source>
</evidence>
<gene>
    <name evidence="2" type="ORF">DM484_01860</name>
</gene>
<dbReference type="AlphaFoldDB" id="A0A2W4TSM5"/>
<dbReference type="EMBL" id="QJPH01000135">
    <property type="protein sequence ID" value="PZN85067.1"/>
    <property type="molecule type" value="Genomic_DNA"/>
</dbReference>
<dbReference type="SUPFAM" id="SSF52540">
    <property type="entry name" value="P-loop containing nucleoside triphosphate hydrolases"/>
    <property type="match status" value="1"/>
</dbReference>
<dbReference type="InterPro" id="IPR027417">
    <property type="entry name" value="P-loop_NTPase"/>
</dbReference>
<dbReference type="PANTHER" id="PTHR13696:SF52">
    <property type="entry name" value="PARA FAMILY PROTEIN CT_582"/>
    <property type="match status" value="1"/>
</dbReference>
<evidence type="ECO:0000313" key="3">
    <source>
        <dbReference type="Proteomes" id="UP000249396"/>
    </source>
</evidence>
<feature type="domain" description="AAA" evidence="1">
    <location>
        <begin position="109"/>
        <end position="274"/>
    </location>
</feature>
<dbReference type="InterPro" id="IPR025669">
    <property type="entry name" value="AAA_dom"/>
</dbReference>
<dbReference type="CDD" id="cd02042">
    <property type="entry name" value="ParAB_family"/>
    <property type="match status" value="1"/>
</dbReference>
<organism evidence="2 3">
    <name type="scientific">Candidatus Methylumidiphilus alinenensis</name>
    <dbReference type="NCBI Taxonomy" id="2202197"/>
    <lineage>
        <taxon>Bacteria</taxon>
        <taxon>Pseudomonadati</taxon>
        <taxon>Pseudomonadota</taxon>
        <taxon>Gammaproteobacteria</taxon>
        <taxon>Methylococcales</taxon>
        <taxon>Candidatus Methylumidiphilus</taxon>
    </lineage>
</organism>
<comment type="caution">
    <text evidence="2">The sequence shown here is derived from an EMBL/GenBank/DDBJ whole genome shotgun (WGS) entry which is preliminary data.</text>
</comment>
<dbReference type="Gene3D" id="3.40.50.300">
    <property type="entry name" value="P-loop containing nucleotide triphosphate hydrolases"/>
    <property type="match status" value="1"/>
</dbReference>
<dbReference type="Proteomes" id="UP000249396">
    <property type="component" value="Unassembled WGS sequence"/>
</dbReference>
<accession>A0A2W4TSM5</accession>
<reference evidence="2 3" key="1">
    <citation type="journal article" date="2018" name="Aquat. Microb. Ecol.">
        <title>Gammaproteobacterial methanotrophs dominate.</title>
        <authorList>
            <person name="Rissanen A.J."/>
            <person name="Saarenheimo J."/>
            <person name="Tiirola M."/>
            <person name="Peura S."/>
            <person name="Aalto S.L."/>
            <person name="Karvinen A."/>
            <person name="Nykanen H."/>
        </authorList>
    </citation>
    <scope>NUCLEOTIDE SEQUENCE [LARGE SCALE GENOMIC DNA]</scope>
    <source>
        <strain evidence="2">AMbin10</strain>
    </source>
</reference>
<proteinExistence type="predicted"/>
<protein>
    <submittedName>
        <fullName evidence="2">Chromosome partitioning protein</fullName>
    </submittedName>
</protein>
<evidence type="ECO:0000259" key="1">
    <source>
        <dbReference type="Pfam" id="PF13614"/>
    </source>
</evidence>
<sequence length="396" mass="45057">MMSYFEEIGLDEIREIEDRSYAIIEKLRDRVFEPDRTKRLGLRFNIGTTAEMIGRTTTAIRDAEKAGRLPLPSLDERKRRLGYTLDEINEMRKLFGTLPWRKETDDPLILAIQNFKGGVGKSTVTCHTAQYLALKGYRVCVIDCDSQATTTTLFGINPDLDLDDKDTLYPYLLHGGETSLHYALLKTYWPGITLIPSNLTLYNAEYELASKVHGNPSMFSRLREGIDTIKNEFDVIILDPPPALGMISLSVLRAANALIIPVPPSTVDFSSTAHFFTMLREALEVLEKFGMLGKYKFLKVLASKVNDNKSAHTEIANMMHMVYENRMLDSKLKDSAEIDNANAQLMTVYELPSPQTSRETYNRCMAYLNSVNREIELLIRKTWPSHHESLRKEGVM</sequence>
<dbReference type="InterPro" id="IPR050678">
    <property type="entry name" value="DNA_Partitioning_ATPase"/>
</dbReference>
<name>A0A2W4TSM5_9GAMM</name>
<dbReference type="Pfam" id="PF13614">
    <property type="entry name" value="AAA_31"/>
    <property type="match status" value="1"/>
</dbReference>